<dbReference type="RefSeq" id="WP_199789616.1">
    <property type="nucleotide sequence ID" value="NZ_CP012673.1"/>
</dbReference>
<proteinExistence type="predicted"/>
<feature type="region of interest" description="Disordered" evidence="1">
    <location>
        <begin position="214"/>
        <end position="243"/>
    </location>
</feature>
<evidence type="ECO:0000313" key="3">
    <source>
        <dbReference type="Proteomes" id="UP000238348"/>
    </source>
</evidence>
<organism evidence="2 3">
    <name type="scientific">Sorangium cellulosum</name>
    <name type="common">Polyangium cellulosum</name>
    <dbReference type="NCBI Taxonomy" id="56"/>
    <lineage>
        <taxon>Bacteria</taxon>
        <taxon>Pseudomonadati</taxon>
        <taxon>Myxococcota</taxon>
        <taxon>Polyangia</taxon>
        <taxon>Polyangiales</taxon>
        <taxon>Polyangiaceae</taxon>
        <taxon>Sorangium</taxon>
    </lineage>
</organism>
<dbReference type="AlphaFoldDB" id="A0A2L0EM42"/>
<evidence type="ECO:0000256" key="1">
    <source>
        <dbReference type="SAM" id="MobiDB-lite"/>
    </source>
</evidence>
<sequence>MFAPDVKITLATAMMLGSSLTCVGPREAPEIAGGGVHGRTGEAREALCFGQVITNVIVLPETYRWEDPAHLLSVAEGFGPRILDVAVSASVQPSVSVTGTATNSFTPAGSQPSSNTTALPGFPGSGFPGMPGAPGTFLPGLPGMPGSGVIPGAPGTPGSRAPTNGRPSWGMPGNGTFPNNQPPWGMPGNGAAPSYPPSWGMPGNGTFPNNQPPWGMPGNGATPEEQPPWGAPGSGLSGGCTPSSSDISDAVGFSVTETITLEASTSYFVPTAAFARVSAYPVFQKITWDVVSVGGWSWGAGPSGTSVVVGSGVVLKPIGVYFSTDRIYDLAAMGGGVISLGPILDPTDGAGGDDSGAGGGGASGAGGDVSGAGGTGGGAAGAGGHVSGAGGTGGDPAGAGGTGG</sequence>
<name>A0A2L0EM42_SORCE</name>
<gene>
    <name evidence="2" type="ORF">SOCE26_017590</name>
</gene>
<evidence type="ECO:0000313" key="2">
    <source>
        <dbReference type="EMBL" id="AUX40359.1"/>
    </source>
</evidence>
<dbReference type="Proteomes" id="UP000238348">
    <property type="component" value="Chromosome"/>
</dbReference>
<dbReference type="EMBL" id="CP012673">
    <property type="protein sequence ID" value="AUX40359.1"/>
    <property type="molecule type" value="Genomic_DNA"/>
</dbReference>
<protein>
    <submittedName>
        <fullName evidence="2">Uncharacterized protein</fullName>
    </submittedName>
</protein>
<feature type="region of interest" description="Disordered" evidence="1">
    <location>
        <begin position="102"/>
        <end position="137"/>
    </location>
</feature>
<reference evidence="2 3" key="1">
    <citation type="submission" date="2015-09" db="EMBL/GenBank/DDBJ databases">
        <title>Sorangium comparison.</title>
        <authorList>
            <person name="Zaburannyi N."/>
            <person name="Bunk B."/>
            <person name="Overmann J."/>
            <person name="Mueller R."/>
        </authorList>
    </citation>
    <scope>NUCLEOTIDE SEQUENCE [LARGE SCALE GENOMIC DNA]</scope>
    <source>
        <strain evidence="2 3">So ce26</strain>
    </source>
</reference>
<feature type="compositionally biased region" description="Polar residues" evidence="1">
    <location>
        <begin position="102"/>
        <end position="118"/>
    </location>
</feature>
<feature type="region of interest" description="Disordered" evidence="1">
    <location>
        <begin position="349"/>
        <end position="404"/>
    </location>
</feature>
<accession>A0A2L0EM42</accession>